<evidence type="ECO:0000256" key="2">
    <source>
        <dbReference type="ARBA" id="ARBA00006075"/>
    </source>
</evidence>
<keyword evidence="3 6" id="KW-0227">DNA damage</keyword>
<dbReference type="GO" id="GO:0000076">
    <property type="term" value="P:DNA replication checkpoint signaling"/>
    <property type="evidence" value="ECO:0007669"/>
    <property type="project" value="UniProtKB-UniRule"/>
</dbReference>
<feature type="domain" description="Chromosome segregation in meiosis protein 3" evidence="8">
    <location>
        <begin position="70"/>
        <end position="151"/>
    </location>
</feature>
<proteinExistence type="inferred from homology"/>
<feature type="compositionally biased region" description="Polar residues" evidence="7">
    <location>
        <begin position="524"/>
        <end position="552"/>
    </location>
</feature>
<feature type="region of interest" description="Disordered" evidence="7">
    <location>
        <begin position="228"/>
        <end position="572"/>
    </location>
</feature>
<feature type="compositionally biased region" description="Basic and acidic residues" evidence="7">
    <location>
        <begin position="1"/>
        <end position="12"/>
    </location>
</feature>
<feature type="compositionally biased region" description="Low complexity" evidence="7">
    <location>
        <begin position="514"/>
        <end position="523"/>
    </location>
</feature>
<gene>
    <name evidence="9" type="ORF">CALMAC_LOCUS5031</name>
</gene>
<dbReference type="GO" id="GO:0003677">
    <property type="term" value="F:DNA binding"/>
    <property type="evidence" value="ECO:0007669"/>
    <property type="project" value="TreeGrafter"/>
</dbReference>
<keyword evidence="4 6" id="KW-0539">Nucleus</keyword>
<dbReference type="InterPro" id="IPR040038">
    <property type="entry name" value="TIPIN/Csm3/Swi3"/>
</dbReference>
<dbReference type="Proteomes" id="UP000410492">
    <property type="component" value="Unassembled WGS sequence"/>
</dbReference>
<feature type="region of interest" description="Disordered" evidence="7">
    <location>
        <begin position="1"/>
        <end position="61"/>
    </location>
</feature>
<dbReference type="AlphaFoldDB" id="A0A653BZK9"/>
<comment type="subcellular location">
    <subcellularLocation>
        <location evidence="1 6">Nucleus</location>
    </subcellularLocation>
</comment>
<comment type="similarity">
    <text evidence="2 6">Belongs to the CSM3 family.</text>
</comment>
<feature type="compositionally biased region" description="Basic and acidic residues" evidence="7">
    <location>
        <begin position="393"/>
        <end position="405"/>
    </location>
</feature>
<evidence type="ECO:0000256" key="5">
    <source>
        <dbReference type="ARBA" id="ARBA00023306"/>
    </source>
</evidence>
<evidence type="ECO:0000313" key="9">
    <source>
        <dbReference type="EMBL" id="VEN41072.1"/>
    </source>
</evidence>
<evidence type="ECO:0000256" key="7">
    <source>
        <dbReference type="SAM" id="MobiDB-lite"/>
    </source>
</evidence>
<evidence type="ECO:0000256" key="4">
    <source>
        <dbReference type="ARBA" id="ARBA00023242"/>
    </source>
</evidence>
<dbReference type="EMBL" id="CAACVG010006689">
    <property type="protein sequence ID" value="VEN41072.1"/>
    <property type="molecule type" value="Genomic_DNA"/>
</dbReference>
<dbReference type="GO" id="GO:0031297">
    <property type="term" value="P:replication fork processing"/>
    <property type="evidence" value="ECO:0007669"/>
    <property type="project" value="UniProtKB-UniRule"/>
</dbReference>
<feature type="compositionally biased region" description="Polar residues" evidence="7">
    <location>
        <begin position="182"/>
        <end position="197"/>
    </location>
</feature>
<feature type="compositionally biased region" description="Basic and acidic residues" evidence="7">
    <location>
        <begin position="487"/>
        <end position="504"/>
    </location>
</feature>
<dbReference type="PANTHER" id="PTHR13220:SF11">
    <property type="entry name" value="TIMELESS-INTERACTING PROTEIN"/>
    <property type="match status" value="1"/>
</dbReference>
<evidence type="ECO:0000256" key="3">
    <source>
        <dbReference type="ARBA" id="ARBA00022763"/>
    </source>
</evidence>
<feature type="compositionally biased region" description="Polar residues" evidence="7">
    <location>
        <begin position="372"/>
        <end position="383"/>
    </location>
</feature>
<reference evidence="9 10" key="1">
    <citation type="submission" date="2019-01" db="EMBL/GenBank/DDBJ databases">
        <authorList>
            <person name="Sayadi A."/>
        </authorList>
    </citation>
    <scope>NUCLEOTIDE SEQUENCE [LARGE SCALE GENOMIC DNA]</scope>
</reference>
<feature type="compositionally biased region" description="Acidic residues" evidence="7">
    <location>
        <begin position="26"/>
        <end position="36"/>
    </location>
</feature>
<organism evidence="9 10">
    <name type="scientific">Callosobruchus maculatus</name>
    <name type="common">Southern cowpea weevil</name>
    <name type="synonym">Pulse bruchid</name>
    <dbReference type="NCBI Taxonomy" id="64391"/>
    <lineage>
        <taxon>Eukaryota</taxon>
        <taxon>Metazoa</taxon>
        <taxon>Ecdysozoa</taxon>
        <taxon>Arthropoda</taxon>
        <taxon>Hexapoda</taxon>
        <taxon>Insecta</taxon>
        <taxon>Pterygota</taxon>
        <taxon>Neoptera</taxon>
        <taxon>Endopterygota</taxon>
        <taxon>Coleoptera</taxon>
        <taxon>Polyphaga</taxon>
        <taxon>Cucujiformia</taxon>
        <taxon>Chrysomeloidea</taxon>
        <taxon>Chrysomelidae</taxon>
        <taxon>Bruchinae</taxon>
        <taxon>Bruchini</taxon>
        <taxon>Callosobruchus</taxon>
    </lineage>
</organism>
<keyword evidence="10" id="KW-1185">Reference proteome</keyword>
<comment type="function">
    <text evidence="6">Plays an important role in the control of DNA replication and the maintenance of replication fork stability.</text>
</comment>
<dbReference type="GO" id="GO:0043111">
    <property type="term" value="P:replication fork arrest"/>
    <property type="evidence" value="ECO:0007669"/>
    <property type="project" value="TreeGrafter"/>
</dbReference>
<feature type="compositionally biased region" description="Polar residues" evidence="7">
    <location>
        <begin position="234"/>
        <end position="244"/>
    </location>
</feature>
<name>A0A653BZK9_CALMS</name>
<dbReference type="OrthoDB" id="437078at2759"/>
<dbReference type="GO" id="GO:0031298">
    <property type="term" value="C:replication fork protection complex"/>
    <property type="evidence" value="ECO:0007669"/>
    <property type="project" value="TreeGrafter"/>
</dbReference>
<evidence type="ECO:0000256" key="6">
    <source>
        <dbReference type="RuleBase" id="RU366049"/>
    </source>
</evidence>
<evidence type="ECO:0000256" key="1">
    <source>
        <dbReference type="ARBA" id="ARBA00004123"/>
    </source>
</evidence>
<evidence type="ECO:0000259" key="8">
    <source>
        <dbReference type="Pfam" id="PF07962"/>
    </source>
</evidence>
<feature type="compositionally biased region" description="Acidic residues" evidence="7">
    <location>
        <begin position="415"/>
        <end position="429"/>
    </location>
</feature>
<feature type="region of interest" description="Disordered" evidence="7">
    <location>
        <begin position="180"/>
        <end position="204"/>
    </location>
</feature>
<accession>A0A653BZK9</accession>
<protein>
    <recommendedName>
        <fullName evidence="6">TIMELESS-interacting protein</fullName>
    </recommendedName>
</protein>
<dbReference type="PANTHER" id="PTHR13220">
    <property type="entry name" value="TIMELESS INTERACTING-RELATED"/>
    <property type="match status" value="1"/>
</dbReference>
<feature type="compositionally biased region" description="Basic and acidic residues" evidence="7">
    <location>
        <begin position="553"/>
        <end position="563"/>
    </location>
</feature>
<dbReference type="GO" id="GO:0006974">
    <property type="term" value="P:DNA damage response"/>
    <property type="evidence" value="ECO:0007669"/>
    <property type="project" value="UniProtKB-KW"/>
</dbReference>
<dbReference type="Pfam" id="PF07962">
    <property type="entry name" value="Swi3"/>
    <property type="match status" value="1"/>
</dbReference>
<evidence type="ECO:0000313" key="10">
    <source>
        <dbReference type="Proteomes" id="UP000410492"/>
    </source>
</evidence>
<sequence length="572" mass="64830">MSSDEESVHSIVEEVENELELGHEDDNLEVIEEQPTEEANGSQNAEDEAEEEKARKVVKPKRVVKNPQPKLNEQTLRGPRGLSAIEGYFQRVKFKGKGHEEHDLNVLMKTYEYWCHRLFPKFPYDNCIARLETLGTKKGTQTLLKLIRMDMATEQEIVSDNEENDDLQEPTEHTENVFDQLLPSSSGAPGHSTSETQELPEDIQERIRQNKERAERIRLERLQRARDQAAISLPGSNRLSSSQHQNEDVNEDLFSNQTNDQKEEETIEDLLDEINSQKGSTGKPEKNKSSGVCSDEEIDQDEVIEKNKSPSTNKKASAMLSGLESSEDEASEPEKGQKRTNGGLVNGINEQEFEVKTKKRKVKVIDSDSDSEMNSQVTHSKMMSNDEDVNSAVEERNRRGLDAEKAKKRGRVIDSDDENQTEGTIDELLNELNTTEGLDKENGQNFESDENIEGDSRRENKHGYRKKLRTIESDEEESEPFSNNSSDFKDKKTEGSQHTKHIESSSDSEESDNENNINKGNVNKATQDIDQTSNYVADNIQDTKPNSQSMSQNEDRKNDHNGHADISNETDD</sequence>
<keyword evidence="5 6" id="KW-0131">Cell cycle</keyword>
<dbReference type="InterPro" id="IPR012923">
    <property type="entry name" value="Csm3"/>
</dbReference>
<feature type="compositionally biased region" description="Acidic residues" evidence="7">
    <location>
        <begin position="262"/>
        <end position="272"/>
    </location>
</feature>